<gene>
    <name evidence="11" type="ORF">ACFPP9_21650</name>
</gene>
<dbReference type="RefSeq" id="WP_266343889.1">
    <property type="nucleotide sequence ID" value="NZ_JAPKNH010000003.1"/>
</dbReference>
<sequence length="599" mass="66122">MLTRFPGGQTSHAKIAPFAASKPRHAGPLDAALGRATLINTFRARSDRVIAIGRILLAIGSFYIAWLDTEHAPRSSELIIVLLLGYLSYAVIAAVLVWRTEVPRVRGTLVRHVIDMIAFTVFMALTDGASSPFFMFMPFTLLSATLHWRWRGALWTGLICVSVLLVLVATDTTALIDPDADATTDVSRILFMLVSGILLVWLGAHQEEVRTELLRLVEKTPAVPEGREWPAKVALDYAAHVMRVPRALLIWSDGEEPWTYLAVWDQGASEVIRLPPGSYMPWTSEALQHASLLIADAPSSRLLIHKGEGRFDRGTGEPGQISPALVAEFSMGSAVSVAFTVGDLEARLFLLDPAPLKLDDVAIAEIVADRLKALFHQAFLVRKLSDAAAVEERIRIGRDLHDGVLQSLAGTALQLQALRSQDPDAAQTLNERLMAIQTMLADEQRELRFFIRALEPTQASSNGGDYRLREQLEALVQRLRQQWLIDAHLTLDPVDMRMPAMMVYELTRMISEATANAVRHGAARTVRIGLVLEGEAVALTIDDNGSGFGYGRCFEHAELEAENLGPRSLRQRAAARCGTLSIDRVAQWTRIIVKLPLHR</sequence>
<dbReference type="Pfam" id="PF07730">
    <property type="entry name" value="HisKA_3"/>
    <property type="match status" value="1"/>
</dbReference>
<evidence type="ECO:0000259" key="10">
    <source>
        <dbReference type="Pfam" id="PF07730"/>
    </source>
</evidence>
<evidence type="ECO:0000256" key="3">
    <source>
        <dbReference type="ARBA" id="ARBA00022553"/>
    </source>
</evidence>
<reference evidence="12" key="1">
    <citation type="journal article" date="2019" name="Int. J. Syst. Evol. Microbiol.">
        <title>The Global Catalogue of Microorganisms (GCM) 10K type strain sequencing project: providing services to taxonomists for standard genome sequencing and annotation.</title>
        <authorList>
            <consortium name="The Broad Institute Genomics Platform"/>
            <consortium name="The Broad Institute Genome Sequencing Center for Infectious Disease"/>
            <person name="Wu L."/>
            <person name="Ma J."/>
        </authorList>
    </citation>
    <scope>NUCLEOTIDE SEQUENCE [LARGE SCALE GENOMIC DNA]</scope>
    <source>
        <strain evidence="12">KACC 12633</strain>
    </source>
</reference>
<comment type="catalytic activity">
    <reaction evidence="1">
        <text>ATP + protein L-histidine = ADP + protein N-phospho-L-histidine.</text>
        <dbReference type="EC" id="2.7.13.3"/>
    </reaction>
</comment>
<dbReference type="InterPro" id="IPR011712">
    <property type="entry name" value="Sig_transdc_His_kin_sub3_dim/P"/>
</dbReference>
<feature type="transmembrane region" description="Helical" evidence="9">
    <location>
        <begin position="153"/>
        <end position="174"/>
    </location>
</feature>
<evidence type="ECO:0000256" key="2">
    <source>
        <dbReference type="ARBA" id="ARBA00012438"/>
    </source>
</evidence>
<dbReference type="Gene3D" id="1.20.5.1930">
    <property type="match status" value="1"/>
</dbReference>
<evidence type="ECO:0000256" key="1">
    <source>
        <dbReference type="ARBA" id="ARBA00000085"/>
    </source>
</evidence>
<evidence type="ECO:0000256" key="6">
    <source>
        <dbReference type="ARBA" id="ARBA00022777"/>
    </source>
</evidence>
<dbReference type="PANTHER" id="PTHR24421">
    <property type="entry name" value="NITRATE/NITRITE SENSOR PROTEIN NARX-RELATED"/>
    <property type="match status" value="1"/>
</dbReference>
<keyword evidence="8" id="KW-0902">Two-component regulatory system</keyword>
<dbReference type="InterPro" id="IPR050482">
    <property type="entry name" value="Sensor_HK_TwoCompSys"/>
</dbReference>
<protein>
    <recommendedName>
        <fullName evidence="2">histidine kinase</fullName>
        <ecNumber evidence="2">2.7.13.3</ecNumber>
    </recommendedName>
</protein>
<feature type="transmembrane region" description="Helical" evidence="9">
    <location>
        <begin position="49"/>
        <end position="66"/>
    </location>
</feature>
<proteinExistence type="predicted"/>
<dbReference type="SUPFAM" id="SSF55874">
    <property type="entry name" value="ATPase domain of HSP90 chaperone/DNA topoisomerase II/histidine kinase"/>
    <property type="match status" value="1"/>
</dbReference>
<feature type="domain" description="Signal transduction histidine kinase subgroup 3 dimerisation and phosphoacceptor" evidence="10">
    <location>
        <begin position="392"/>
        <end position="458"/>
    </location>
</feature>
<dbReference type="Proteomes" id="UP001596150">
    <property type="component" value="Unassembled WGS sequence"/>
</dbReference>
<feature type="transmembrane region" description="Helical" evidence="9">
    <location>
        <begin position="186"/>
        <end position="204"/>
    </location>
</feature>
<feature type="transmembrane region" description="Helical" evidence="9">
    <location>
        <begin position="119"/>
        <end position="141"/>
    </location>
</feature>
<feature type="transmembrane region" description="Helical" evidence="9">
    <location>
        <begin position="78"/>
        <end position="98"/>
    </location>
</feature>
<keyword evidence="5" id="KW-0547">Nucleotide-binding</keyword>
<keyword evidence="9" id="KW-1133">Transmembrane helix</keyword>
<dbReference type="InterPro" id="IPR036890">
    <property type="entry name" value="HATPase_C_sf"/>
</dbReference>
<keyword evidence="6 11" id="KW-0418">Kinase</keyword>
<dbReference type="PANTHER" id="PTHR24421:SF10">
    <property type="entry name" value="NITRATE_NITRITE SENSOR PROTEIN NARQ"/>
    <property type="match status" value="1"/>
</dbReference>
<keyword evidence="3" id="KW-0597">Phosphoprotein</keyword>
<evidence type="ECO:0000313" key="12">
    <source>
        <dbReference type="Proteomes" id="UP001596150"/>
    </source>
</evidence>
<comment type="caution">
    <text evidence="11">The sequence shown here is derived from an EMBL/GenBank/DDBJ whole genome shotgun (WGS) entry which is preliminary data.</text>
</comment>
<keyword evidence="9" id="KW-0472">Membrane</keyword>
<name>A0ABW0Q1E6_9HYPH</name>
<evidence type="ECO:0000256" key="7">
    <source>
        <dbReference type="ARBA" id="ARBA00022840"/>
    </source>
</evidence>
<organism evidence="11 12">
    <name type="scientific">Kaistia terrae</name>
    <dbReference type="NCBI Taxonomy" id="537017"/>
    <lineage>
        <taxon>Bacteria</taxon>
        <taxon>Pseudomonadati</taxon>
        <taxon>Pseudomonadota</taxon>
        <taxon>Alphaproteobacteria</taxon>
        <taxon>Hyphomicrobiales</taxon>
        <taxon>Kaistiaceae</taxon>
        <taxon>Kaistia</taxon>
    </lineage>
</organism>
<dbReference type="EC" id="2.7.13.3" evidence="2"/>
<dbReference type="EMBL" id="JBHSML010000013">
    <property type="protein sequence ID" value="MFC5518395.1"/>
    <property type="molecule type" value="Genomic_DNA"/>
</dbReference>
<evidence type="ECO:0000256" key="9">
    <source>
        <dbReference type="SAM" id="Phobius"/>
    </source>
</evidence>
<dbReference type="GO" id="GO:0016301">
    <property type="term" value="F:kinase activity"/>
    <property type="evidence" value="ECO:0007669"/>
    <property type="project" value="UniProtKB-KW"/>
</dbReference>
<evidence type="ECO:0000313" key="11">
    <source>
        <dbReference type="EMBL" id="MFC5518395.1"/>
    </source>
</evidence>
<keyword evidence="12" id="KW-1185">Reference proteome</keyword>
<dbReference type="Gene3D" id="3.30.565.10">
    <property type="entry name" value="Histidine kinase-like ATPase, C-terminal domain"/>
    <property type="match status" value="1"/>
</dbReference>
<keyword evidence="9" id="KW-0812">Transmembrane</keyword>
<evidence type="ECO:0000256" key="5">
    <source>
        <dbReference type="ARBA" id="ARBA00022741"/>
    </source>
</evidence>
<evidence type="ECO:0000256" key="4">
    <source>
        <dbReference type="ARBA" id="ARBA00022679"/>
    </source>
</evidence>
<dbReference type="CDD" id="cd16917">
    <property type="entry name" value="HATPase_UhpB-NarQ-NarX-like"/>
    <property type="match status" value="1"/>
</dbReference>
<keyword evidence="4" id="KW-0808">Transferase</keyword>
<evidence type="ECO:0000256" key="8">
    <source>
        <dbReference type="ARBA" id="ARBA00023012"/>
    </source>
</evidence>
<accession>A0ABW0Q1E6</accession>
<keyword evidence="7" id="KW-0067">ATP-binding</keyword>